<dbReference type="InterPro" id="IPR050369">
    <property type="entry name" value="RBOH/FRE"/>
</dbReference>
<accession>A0A2N5SSU7</accession>
<keyword evidence="1" id="KW-0813">Transport</keyword>
<keyword evidence="3" id="KW-1133">Transmembrane helix</keyword>
<dbReference type="GO" id="GO:0006952">
    <property type="term" value="P:defense response"/>
    <property type="evidence" value="ECO:0007669"/>
    <property type="project" value="TreeGrafter"/>
</dbReference>
<proteinExistence type="predicted"/>
<dbReference type="AlphaFoldDB" id="A0A2N5SSU7"/>
<dbReference type="PANTHER" id="PTHR11972:SF39">
    <property type="entry name" value="FAD-BINDING FR-TYPE DOMAIN-CONTAINING PROTEIN"/>
    <property type="match status" value="1"/>
</dbReference>
<dbReference type="PANTHER" id="PTHR11972">
    <property type="entry name" value="NADPH OXIDASE"/>
    <property type="match status" value="1"/>
</dbReference>
<evidence type="ECO:0000313" key="4">
    <source>
        <dbReference type="EMBL" id="PLW16319.1"/>
    </source>
</evidence>
<protein>
    <recommendedName>
        <fullName evidence="6">Ferric oxidoreductase domain-containing protein</fullName>
    </recommendedName>
</protein>
<dbReference type="Proteomes" id="UP000235392">
    <property type="component" value="Unassembled WGS sequence"/>
</dbReference>
<keyword evidence="3" id="KW-0812">Transmembrane</keyword>
<evidence type="ECO:0000256" key="3">
    <source>
        <dbReference type="SAM" id="Phobius"/>
    </source>
</evidence>
<sequence>MLSRRTVFWIVWVALHTFLFVYGWWKQETDPRLAGLNTLQYSVWASRGAGLCLCLDGFALFLPVCRNLMHLLRPKIGWIVSVDSNIWFHRQVAYTTLLFTAIHTTAHYVNMFHVEVTQIRPERAVAIMYTETGPLT</sequence>
<keyword evidence="3" id="KW-0472">Membrane</keyword>
<dbReference type="GO" id="GO:0042554">
    <property type="term" value="P:superoxide anion generation"/>
    <property type="evidence" value="ECO:0007669"/>
    <property type="project" value="TreeGrafter"/>
</dbReference>
<feature type="transmembrane region" description="Helical" evidence="3">
    <location>
        <begin position="45"/>
        <end position="65"/>
    </location>
</feature>
<feature type="transmembrane region" description="Helical" evidence="3">
    <location>
        <begin position="7"/>
        <end position="25"/>
    </location>
</feature>
<evidence type="ECO:0000313" key="5">
    <source>
        <dbReference type="Proteomes" id="UP000235392"/>
    </source>
</evidence>
<keyword evidence="1" id="KW-0249">Electron transport</keyword>
<comment type="caution">
    <text evidence="4">The sequence shown here is derived from an EMBL/GenBank/DDBJ whole genome shotgun (WGS) entry which is preliminary data.</text>
</comment>
<keyword evidence="2" id="KW-0560">Oxidoreductase</keyword>
<evidence type="ECO:0008006" key="6">
    <source>
        <dbReference type="Google" id="ProtNLM"/>
    </source>
</evidence>
<organism evidence="4 5">
    <name type="scientific">Puccinia coronata f. sp. avenae</name>
    <dbReference type="NCBI Taxonomy" id="200324"/>
    <lineage>
        <taxon>Eukaryota</taxon>
        <taxon>Fungi</taxon>
        <taxon>Dikarya</taxon>
        <taxon>Basidiomycota</taxon>
        <taxon>Pucciniomycotina</taxon>
        <taxon>Pucciniomycetes</taxon>
        <taxon>Pucciniales</taxon>
        <taxon>Pucciniaceae</taxon>
        <taxon>Puccinia</taxon>
    </lineage>
</organism>
<name>A0A2N5SSU7_9BASI</name>
<evidence type="ECO:0000256" key="1">
    <source>
        <dbReference type="ARBA" id="ARBA00022982"/>
    </source>
</evidence>
<gene>
    <name evidence="4" type="ORF">PCASD_18706</name>
</gene>
<feature type="non-terminal residue" evidence="4">
    <location>
        <position position="136"/>
    </location>
</feature>
<dbReference type="GO" id="GO:0016175">
    <property type="term" value="F:superoxide-generating NAD(P)H oxidase activity"/>
    <property type="evidence" value="ECO:0007669"/>
    <property type="project" value="TreeGrafter"/>
</dbReference>
<dbReference type="GO" id="GO:0043020">
    <property type="term" value="C:NADPH oxidase complex"/>
    <property type="evidence" value="ECO:0007669"/>
    <property type="project" value="TreeGrafter"/>
</dbReference>
<reference evidence="4 5" key="1">
    <citation type="submission" date="2017-11" db="EMBL/GenBank/DDBJ databases">
        <title>De novo assembly and phasing of dikaryotic genomes from two isolates of Puccinia coronata f. sp. avenae, the causal agent of oat crown rust.</title>
        <authorList>
            <person name="Miller M.E."/>
            <person name="Zhang Y."/>
            <person name="Omidvar V."/>
            <person name="Sperschneider J."/>
            <person name="Schwessinger B."/>
            <person name="Raley C."/>
            <person name="Palmer J.M."/>
            <person name="Garnica D."/>
            <person name="Upadhyaya N."/>
            <person name="Rathjen J."/>
            <person name="Taylor J.M."/>
            <person name="Park R.F."/>
            <person name="Dodds P.N."/>
            <person name="Hirsch C.D."/>
            <person name="Kianian S.F."/>
            <person name="Figueroa M."/>
        </authorList>
    </citation>
    <scope>NUCLEOTIDE SEQUENCE [LARGE SCALE GENOMIC DNA]</scope>
    <source>
        <strain evidence="4">12SD80</strain>
    </source>
</reference>
<evidence type="ECO:0000256" key="2">
    <source>
        <dbReference type="ARBA" id="ARBA00023002"/>
    </source>
</evidence>
<dbReference type="EMBL" id="PGCI01000775">
    <property type="protein sequence ID" value="PLW16319.1"/>
    <property type="molecule type" value="Genomic_DNA"/>
</dbReference>